<dbReference type="SUPFAM" id="SSF52518">
    <property type="entry name" value="Thiamin diphosphate-binding fold (THDP-binding)"/>
    <property type="match status" value="2"/>
</dbReference>
<dbReference type="InterPro" id="IPR017684">
    <property type="entry name" value="Phosphono-pyrv_decarboxylase"/>
</dbReference>
<dbReference type="PANTHER" id="PTHR42818">
    <property type="entry name" value="SULFOPYRUVATE DECARBOXYLASE SUBUNIT ALPHA"/>
    <property type="match status" value="1"/>
</dbReference>
<evidence type="ECO:0000256" key="3">
    <source>
        <dbReference type="SAM" id="MobiDB-lite"/>
    </source>
</evidence>
<dbReference type="NCBIfam" id="TIGR03297">
    <property type="entry name" value="Ppyr-DeCO2ase"/>
    <property type="match status" value="1"/>
</dbReference>
<dbReference type="Pfam" id="PF02775">
    <property type="entry name" value="TPP_enzyme_C"/>
    <property type="match status" value="1"/>
</dbReference>
<dbReference type="PANTHER" id="PTHR42818:SF1">
    <property type="entry name" value="SULFOPYRUVATE DECARBOXYLASE"/>
    <property type="match status" value="1"/>
</dbReference>
<feature type="region of interest" description="Disordered" evidence="3">
    <location>
        <begin position="338"/>
        <end position="376"/>
    </location>
</feature>
<evidence type="ECO:0000313" key="5">
    <source>
        <dbReference type="EMBL" id="PZG56676.1"/>
    </source>
</evidence>
<dbReference type="AlphaFoldDB" id="A0A2W2H3S2"/>
<evidence type="ECO:0000259" key="4">
    <source>
        <dbReference type="Pfam" id="PF02775"/>
    </source>
</evidence>
<dbReference type="GO" id="GO:0000287">
    <property type="term" value="F:magnesium ion binding"/>
    <property type="evidence" value="ECO:0007669"/>
    <property type="project" value="UniProtKB-ARBA"/>
</dbReference>
<keyword evidence="2" id="KW-0456">Lyase</keyword>
<protein>
    <submittedName>
        <fullName evidence="5">Phosphonopyruvate decarboxylase</fullName>
    </submittedName>
</protein>
<dbReference type="InterPro" id="IPR051818">
    <property type="entry name" value="TPP_dependent_decarboxylase"/>
</dbReference>
<dbReference type="Proteomes" id="UP000248544">
    <property type="component" value="Unassembled WGS sequence"/>
</dbReference>
<proteinExistence type="predicted"/>
<sequence>MISAELFCDELEQRGFSLASGVPCSFFGGPIALLSRTPGRYVPAANEGNALAVAVGAALAGCRAYVMLQNSGLGNLINPLTSLVMTYRIPVLTFVSLRGQPDPADDEPQHAIMGPTTRPYLDMLGVPNWTLRAGDDEERFRELLNTAIGSMSAGHAPFICVEKGVVARVTENHIDQDGRLDSGEAVRVIAKLAGDAPIIATTGYTGRELFGIDDRPANFYMQGSMGHASSIALGVALADLQRKVIVLDGDGAALMHLGALSSIGFLNPPNLVHIVLDNGVHESTGSQATTSATTRLDQVAAGCGYRSTRTCRTLPEVTEAVTAALTSPGPHMCVIPTRRRQNPLPPRATSAHSPQSLRSRFTATLNNTTESASSEG</sequence>
<name>A0A2W2H3S2_9ACTN</name>
<dbReference type="Gene3D" id="3.40.50.970">
    <property type="match status" value="2"/>
</dbReference>
<evidence type="ECO:0000256" key="2">
    <source>
        <dbReference type="ARBA" id="ARBA00023239"/>
    </source>
</evidence>
<dbReference type="InterPro" id="IPR029061">
    <property type="entry name" value="THDP-binding"/>
</dbReference>
<keyword evidence="5" id="KW-0670">Pyruvate</keyword>
<feature type="domain" description="Thiamine pyrophosphate enzyme TPP-binding" evidence="4">
    <location>
        <begin position="220"/>
        <end position="333"/>
    </location>
</feature>
<feature type="compositionally biased region" description="Polar residues" evidence="3">
    <location>
        <begin position="350"/>
        <end position="376"/>
    </location>
</feature>
<keyword evidence="6" id="KW-1185">Reference proteome</keyword>
<dbReference type="EMBL" id="POUA01000004">
    <property type="protein sequence ID" value="PZG56676.1"/>
    <property type="molecule type" value="Genomic_DNA"/>
</dbReference>
<organism evidence="5 6">
    <name type="scientific">Spongiactinospora gelatinilytica</name>
    <dbReference type="NCBI Taxonomy" id="2666298"/>
    <lineage>
        <taxon>Bacteria</taxon>
        <taxon>Bacillati</taxon>
        <taxon>Actinomycetota</taxon>
        <taxon>Actinomycetes</taxon>
        <taxon>Streptosporangiales</taxon>
        <taxon>Streptosporangiaceae</taxon>
        <taxon>Spongiactinospora</taxon>
    </lineage>
</organism>
<gene>
    <name evidence="5" type="primary">aepY</name>
    <name evidence="5" type="ORF">C1I98_01055</name>
</gene>
<dbReference type="GO" id="GO:0032923">
    <property type="term" value="P:organic phosphonate biosynthetic process"/>
    <property type="evidence" value="ECO:0007669"/>
    <property type="project" value="InterPro"/>
</dbReference>
<dbReference type="GO" id="GO:0033980">
    <property type="term" value="F:phosphonopyruvate decarboxylase activity"/>
    <property type="evidence" value="ECO:0007669"/>
    <property type="project" value="InterPro"/>
</dbReference>
<evidence type="ECO:0000313" key="6">
    <source>
        <dbReference type="Proteomes" id="UP000248544"/>
    </source>
</evidence>
<dbReference type="GO" id="GO:0030976">
    <property type="term" value="F:thiamine pyrophosphate binding"/>
    <property type="evidence" value="ECO:0007669"/>
    <property type="project" value="InterPro"/>
</dbReference>
<dbReference type="InterPro" id="IPR011766">
    <property type="entry name" value="TPP_enzyme_TPP-bd"/>
</dbReference>
<reference evidence="5 6" key="1">
    <citation type="submission" date="2018-01" db="EMBL/GenBank/DDBJ databases">
        <title>Draft genome sequence of Sphaerisporangium sp. 7K107.</title>
        <authorList>
            <person name="Sahin N."/>
            <person name="Saygin H."/>
            <person name="Ay H."/>
        </authorList>
    </citation>
    <scope>NUCLEOTIDE SEQUENCE [LARGE SCALE GENOMIC DNA]</scope>
    <source>
        <strain evidence="5 6">7K107</strain>
    </source>
</reference>
<evidence type="ECO:0000256" key="1">
    <source>
        <dbReference type="ARBA" id="ARBA00022793"/>
    </source>
</evidence>
<comment type="caution">
    <text evidence="5">The sequence shown here is derived from an EMBL/GenBank/DDBJ whole genome shotgun (WGS) entry which is preliminary data.</text>
</comment>
<dbReference type="CDD" id="cd07035">
    <property type="entry name" value="TPP_PYR_POX_like"/>
    <property type="match status" value="1"/>
</dbReference>
<keyword evidence="1" id="KW-0210">Decarboxylase</keyword>
<accession>A0A2W2H3S2</accession>